<reference evidence="2 3" key="1">
    <citation type="journal article" date="2020" name="Nat. Food">
        <title>A phased Vanilla planifolia genome enables genetic improvement of flavour and production.</title>
        <authorList>
            <person name="Hasing T."/>
            <person name="Tang H."/>
            <person name="Brym M."/>
            <person name="Khazi F."/>
            <person name="Huang T."/>
            <person name="Chambers A.H."/>
        </authorList>
    </citation>
    <scope>NUCLEOTIDE SEQUENCE [LARGE SCALE GENOMIC DNA]</scope>
    <source>
        <tissue evidence="2">Leaf</tissue>
    </source>
</reference>
<proteinExistence type="predicted"/>
<accession>A0A835PGU7</accession>
<keyword evidence="1" id="KW-0472">Membrane</keyword>
<dbReference type="EMBL" id="JADCNL010000014">
    <property type="protein sequence ID" value="KAG0452398.1"/>
    <property type="molecule type" value="Genomic_DNA"/>
</dbReference>
<dbReference type="AlphaFoldDB" id="A0A835PGU7"/>
<evidence type="ECO:0000313" key="3">
    <source>
        <dbReference type="Proteomes" id="UP000636800"/>
    </source>
</evidence>
<evidence type="ECO:0000313" key="2">
    <source>
        <dbReference type="EMBL" id="KAG0452398.1"/>
    </source>
</evidence>
<dbReference type="Proteomes" id="UP000636800">
    <property type="component" value="Unassembled WGS sequence"/>
</dbReference>
<feature type="transmembrane region" description="Helical" evidence="1">
    <location>
        <begin position="123"/>
        <end position="142"/>
    </location>
</feature>
<keyword evidence="1" id="KW-1133">Transmembrane helix</keyword>
<feature type="transmembrane region" description="Helical" evidence="1">
    <location>
        <begin position="6"/>
        <end position="24"/>
    </location>
</feature>
<gene>
    <name evidence="2" type="ORF">HPP92_025062</name>
</gene>
<keyword evidence="3" id="KW-1185">Reference proteome</keyword>
<evidence type="ECO:0000256" key="1">
    <source>
        <dbReference type="SAM" id="Phobius"/>
    </source>
</evidence>
<protein>
    <submittedName>
        <fullName evidence="2">Uncharacterized protein</fullName>
    </submittedName>
</protein>
<sequence>MKPLAMLALLSLHFFLYICLIVCCRKRALLSQSEEGSNIKRHASCFEYNASHPTLTKCKIFPTPRKPRTPNTIPESQQHNKLVLNQVTRSPLFKFPRPHAHKTPSPRFATAAEEKGLMGKKRVICCLILFLLLLHLAAGRHHDGALEKYGRLGGRGGVGLGSSLSKAGVGRKAKEVELYDEEKRIVYTGPNPLHN</sequence>
<comment type="caution">
    <text evidence="2">The sequence shown here is derived from an EMBL/GenBank/DDBJ whole genome shotgun (WGS) entry which is preliminary data.</text>
</comment>
<organism evidence="2 3">
    <name type="scientific">Vanilla planifolia</name>
    <name type="common">Vanilla</name>
    <dbReference type="NCBI Taxonomy" id="51239"/>
    <lineage>
        <taxon>Eukaryota</taxon>
        <taxon>Viridiplantae</taxon>
        <taxon>Streptophyta</taxon>
        <taxon>Embryophyta</taxon>
        <taxon>Tracheophyta</taxon>
        <taxon>Spermatophyta</taxon>
        <taxon>Magnoliopsida</taxon>
        <taxon>Liliopsida</taxon>
        <taxon>Asparagales</taxon>
        <taxon>Orchidaceae</taxon>
        <taxon>Vanilloideae</taxon>
        <taxon>Vanilleae</taxon>
        <taxon>Vanilla</taxon>
    </lineage>
</organism>
<keyword evidence="1" id="KW-0812">Transmembrane</keyword>
<name>A0A835PGU7_VANPL</name>
<dbReference type="OrthoDB" id="187139at2759"/>